<keyword evidence="2" id="KW-1185">Reference proteome</keyword>
<dbReference type="AlphaFoldDB" id="A0AAV6TDH0"/>
<dbReference type="EMBL" id="JAFNEN010006764">
    <property type="protein sequence ID" value="KAG8155747.1"/>
    <property type="molecule type" value="Genomic_DNA"/>
</dbReference>
<sequence length="81" mass="9463">MTKYDSKSDISLYLAFSKEQQREKEIPEEQWVSHPTGLLPKEMAQLIAREPGKTYEDFEAVKKGTLNRFKNKPRKSSVNFL</sequence>
<name>A0AAV6TDH0_9ARAC</name>
<dbReference type="Proteomes" id="UP000827092">
    <property type="component" value="Unassembled WGS sequence"/>
</dbReference>
<gene>
    <name evidence="1" type="ORF">JTE90_008574</name>
</gene>
<reference evidence="1 2" key="1">
    <citation type="journal article" date="2022" name="Nat. Ecol. Evol.">
        <title>A masculinizing supergene underlies an exaggerated male reproductive morph in a spider.</title>
        <authorList>
            <person name="Hendrickx F."/>
            <person name="De Corte Z."/>
            <person name="Sonet G."/>
            <person name="Van Belleghem S.M."/>
            <person name="Kostlbacher S."/>
            <person name="Vangestel C."/>
        </authorList>
    </citation>
    <scope>NUCLEOTIDE SEQUENCE [LARGE SCALE GENOMIC DNA]</scope>
    <source>
        <strain evidence="1">W744_W776</strain>
    </source>
</reference>
<comment type="caution">
    <text evidence="1">The sequence shown here is derived from an EMBL/GenBank/DDBJ whole genome shotgun (WGS) entry which is preliminary data.</text>
</comment>
<proteinExistence type="predicted"/>
<evidence type="ECO:0000313" key="2">
    <source>
        <dbReference type="Proteomes" id="UP000827092"/>
    </source>
</evidence>
<accession>A0AAV6TDH0</accession>
<evidence type="ECO:0000313" key="1">
    <source>
        <dbReference type="EMBL" id="KAG8155747.1"/>
    </source>
</evidence>
<protein>
    <submittedName>
        <fullName evidence="1">Uncharacterized protein</fullName>
    </submittedName>
</protein>
<organism evidence="1 2">
    <name type="scientific">Oedothorax gibbosus</name>
    <dbReference type="NCBI Taxonomy" id="931172"/>
    <lineage>
        <taxon>Eukaryota</taxon>
        <taxon>Metazoa</taxon>
        <taxon>Ecdysozoa</taxon>
        <taxon>Arthropoda</taxon>
        <taxon>Chelicerata</taxon>
        <taxon>Arachnida</taxon>
        <taxon>Araneae</taxon>
        <taxon>Araneomorphae</taxon>
        <taxon>Entelegynae</taxon>
        <taxon>Araneoidea</taxon>
        <taxon>Linyphiidae</taxon>
        <taxon>Erigoninae</taxon>
        <taxon>Oedothorax</taxon>
    </lineage>
</organism>